<dbReference type="SUPFAM" id="SSF53850">
    <property type="entry name" value="Periplasmic binding protein-like II"/>
    <property type="match status" value="1"/>
</dbReference>
<dbReference type="InterPro" id="IPR022418">
    <property type="entry name" value="Porphobilinogen_deaminase_C"/>
</dbReference>
<dbReference type="OrthoDB" id="564646at2759"/>
<evidence type="ECO:0000256" key="6">
    <source>
        <dbReference type="ARBA" id="ARBA00022679"/>
    </source>
</evidence>
<evidence type="ECO:0000256" key="4">
    <source>
        <dbReference type="ARBA" id="ARBA00012655"/>
    </source>
</evidence>
<evidence type="ECO:0000256" key="7">
    <source>
        <dbReference type="ARBA" id="ARBA00023133"/>
    </source>
</evidence>
<feature type="domain" description="Porphobilinogen deaminase C-terminal" evidence="13">
    <location>
        <begin position="237"/>
        <end position="308"/>
    </location>
</feature>
<sequence length="349" mass="37739">MAPTSSSFPIGTRKSKLAMIQAEQFQGLLQTLHPNLTFPIIGISAQGDINQTTPLHQFSSNAAKGLWTEELEVLLAEKKCRMVVNCLKDLPTTLPDGFKIAIVGEREDPRDAVVMATHCHAKTLAELPPGSVVGTSSIRRSAQIKRAFPELQFADMRGNVGTRLSKLDDPSLGYACLILAAAGLSRLDLLDRVTQYLEGPVMYQSPGQGALAIEVLEGDDETETLLRPLDHFESRMCTWAERGMMRYLQGGCSVPIGCETKYEDGLLTLTGIVVSVDGQTAVDATISAPVKTDAEATQLGEQVAQKMVDGGAKAVLDEIERTRNRQTDAALNGPERDNVDQAGLETMAR</sequence>
<dbReference type="EC" id="2.5.1.61" evidence="4"/>
<keyword evidence="8" id="KW-0627">Porphyrin biosynthesis</keyword>
<dbReference type="AlphaFoldDB" id="R4X9I8"/>
<evidence type="ECO:0000256" key="2">
    <source>
        <dbReference type="ARBA" id="ARBA00004735"/>
    </source>
</evidence>
<accession>R4X9I8</accession>
<dbReference type="GO" id="GO:0005737">
    <property type="term" value="C:cytoplasm"/>
    <property type="evidence" value="ECO:0007669"/>
    <property type="project" value="TreeGrafter"/>
</dbReference>
<evidence type="ECO:0000256" key="11">
    <source>
        <dbReference type="SAM" id="MobiDB-lite"/>
    </source>
</evidence>
<organism evidence="14 15">
    <name type="scientific">Taphrina deformans (strain PYCC 5710 / ATCC 11124 / CBS 356.35 / IMI 108563 / JCM 9778 / NBRC 8474)</name>
    <name type="common">Peach leaf curl fungus</name>
    <name type="synonym">Lalaria deformans</name>
    <dbReference type="NCBI Taxonomy" id="1097556"/>
    <lineage>
        <taxon>Eukaryota</taxon>
        <taxon>Fungi</taxon>
        <taxon>Dikarya</taxon>
        <taxon>Ascomycota</taxon>
        <taxon>Taphrinomycotina</taxon>
        <taxon>Taphrinomycetes</taxon>
        <taxon>Taphrinales</taxon>
        <taxon>Taphrinaceae</taxon>
        <taxon>Taphrina</taxon>
    </lineage>
</organism>
<evidence type="ECO:0000256" key="3">
    <source>
        <dbReference type="ARBA" id="ARBA00005638"/>
    </source>
</evidence>
<proteinExistence type="inferred from homology"/>
<dbReference type="FunFam" id="3.30.160.40:FF:000002">
    <property type="entry name" value="Porphobilinogen deaminase"/>
    <property type="match status" value="1"/>
</dbReference>
<dbReference type="InterPro" id="IPR000860">
    <property type="entry name" value="HemC"/>
</dbReference>
<comment type="cofactor">
    <cofactor evidence="1">
        <name>dipyrromethane</name>
        <dbReference type="ChEBI" id="CHEBI:60342"/>
    </cofactor>
</comment>
<dbReference type="Pfam" id="PF03900">
    <property type="entry name" value="Porphobil_deamC"/>
    <property type="match status" value="1"/>
</dbReference>
<dbReference type="UniPathway" id="UPA00251">
    <property type="reaction ID" value="UER00319"/>
</dbReference>
<dbReference type="Gene3D" id="3.40.190.10">
    <property type="entry name" value="Periplasmic binding protein-like II"/>
    <property type="match status" value="2"/>
</dbReference>
<feature type="region of interest" description="Disordered" evidence="11">
    <location>
        <begin position="323"/>
        <end position="349"/>
    </location>
</feature>
<comment type="similarity">
    <text evidence="3">Belongs to the HMBS family.</text>
</comment>
<dbReference type="SUPFAM" id="SSF54782">
    <property type="entry name" value="Porphobilinogen deaminase (hydroxymethylbilane synthase), C-terminal domain"/>
    <property type="match status" value="1"/>
</dbReference>
<protein>
    <recommendedName>
        <fullName evidence="5">Porphobilinogen deaminase</fullName>
        <ecNumber evidence="4">2.5.1.61</ecNumber>
    </recommendedName>
    <alternativeName>
        <fullName evidence="10">Hydroxymethylbilane synthase</fullName>
    </alternativeName>
    <alternativeName>
        <fullName evidence="9">Pre-uroporphyrinogen synthase</fullName>
    </alternativeName>
</protein>
<dbReference type="FunFam" id="3.40.190.10:FF:000005">
    <property type="entry name" value="Porphobilinogen deaminase"/>
    <property type="match status" value="1"/>
</dbReference>
<gene>
    <name evidence="14" type="ORF">TAPDE_002378</name>
</gene>
<name>R4X9I8_TAPDE</name>
<dbReference type="PIRSF" id="PIRSF001438">
    <property type="entry name" value="4pyrrol_synth_OHMeBilane_synth"/>
    <property type="match status" value="1"/>
</dbReference>
<dbReference type="STRING" id="1097556.R4X9I8"/>
<evidence type="ECO:0000256" key="5">
    <source>
        <dbReference type="ARBA" id="ARBA00016519"/>
    </source>
</evidence>
<dbReference type="PRINTS" id="PR00151">
    <property type="entry name" value="PORPHBDMNASE"/>
</dbReference>
<dbReference type="PROSITE" id="PS00533">
    <property type="entry name" value="PORPHOBILINOGEN_DEAM"/>
    <property type="match status" value="1"/>
</dbReference>
<comment type="pathway">
    <text evidence="2">Porphyrin-containing compound metabolism; protoporphyrin-IX biosynthesis; coproporphyrinogen-III from 5-aminolevulinate: step 2/4.</text>
</comment>
<evidence type="ECO:0000256" key="1">
    <source>
        <dbReference type="ARBA" id="ARBA00001916"/>
    </source>
</evidence>
<evidence type="ECO:0000259" key="12">
    <source>
        <dbReference type="Pfam" id="PF01379"/>
    </source>
</evidence>
<dbReference type="GO" id="GO:0004418">
    <property type="term" value="F:hydroxymethylbilane synthase activity"/>
    <property type="evidence" value="ECO:0007669"/>
    <property type="project" value="UniProtKB-EC"/>
</dbReference>
<feature type="domain" description="Porphobilinogen deaminase N-terminal" evidence="12">
    <location>
        <begin position="10"/>
        <end position="223"/>
    </location>
</feature>
<keyword evidence="7" id="KW-0350">Heme biosynthesis</keyword>
<evidence type="ECO:0000256" key="9">
    <source>
        <dbReference type="ARBA" id="ARBA00030685"/>
    </source>
</evidence>
<dbReference type="eggNOG" id="KOG2892">
    <property type="taxonomic scope" value="Eukaryota"/>
</dbReference>
<dbReference type="GO" id="GO:0006782">
    <property type="term" value="P:protoporphyrinogen IX biosynthetic process"/>
    <property type="evidence" value="ECO:0007669"/>
    <property type="project" value="UniProtKB-UniPathway"/>
</dbReference>
<dbReference type="Pfam" id="PF01379">
    <property type="entry name" value="Porphobil_deam"/>
    <property type="match status" value="1"/>
</dbReference>
<dbReference type="NCBIfam" id="TIGR00212">
    <property type="entry name" value="hemC"/>
    <property type="match status" value="1"/>
</dbReference>
<dbReference type="Proteomes" id="UP000013776">
    <property type="component" value="Unassembled WGS sequence"/>
</dbReference>
<evidence type="ECO:0000256" key="8">
    <source>
        <dbReference type="ARBA" id="ARBA00023244"/>
    </source>
</evidence>
<dbReference type="PANTHER" id="PTHR11557:SF0">
    <property type="entry name" value="PORPHOBILINOGEN DEAMINASE"/>
    <property type="match status" value="1"/>
</dbReference>
<dbReference type="Gene3D" id="3.30.160.40">
    <property type="entry name" value="Porphobilinogen deaminase, C-terminal domain"/>
    <property type="match status" value="1"/>
</dbReference>
<reference evidence="14 15" key="1">
    <citation type="journal article" date="2013" name="MBio">
        <title>Genome sequencing of the plant pathogen Taphrina deformans, the causal agent of peach leaf curl.</title>
        <authorList>
            <person name="Cisse O.H."/>
            <person name="Almeida J.M.G.C.F."/>
            <person name="Fonseca A."/>
            <person name="Kumar A.A."/>
            <person name="Salojaervi J."/>
            <person name="Overmyer K."/>
            <person name="Hauser P.M."/>
            <person name="Pagni M."/>
        </authorList>
    </citation>
    <scope>NUCLEOTIDE SEQUENCE [LARGE SCALE GENOMIC DNA]</scope>
    <source>
        <strain evidence="15">PYCC 5710 / ATCC 11124 / CBS 356.35 / IMI 108563 / JCM 9778 / NBRC 8474</strain>
    </source>
</reference>
<evidence type="ECO:0000313" key="15">
    <source>
        <dbReference type="Proteomes" id="UP000013776"/>
    </source>
</evidence>
<comment type="caution">
    <text evidence="14">The sequence shown here is derived from an EMBL/GenBank/DDBJ whole genome shotgun (WGS) entry which is preliminary data.</text>
</comment>
<dbReference type="EMBL" id="CAHR02000083">
    <property type="protein sequence ID" value="CCG82385.1"/>
    <property type="molecule type" value="Genomic_DNA"/>
</dbReference>
<dbReference type="VEuPathDB" id="FungiDB:TAPDE_002378"/>
<keyword evidence="6" id="KW-0808">Transferase</keyword>
<dbReference type="InterPro" id="IPR036803">
    <property type="entry name" value="Porphobilinogen_deaminase_C_sf"/>
</dbReference>
<evidence type="ECO:0000259" key="13">
    <source>
        <dbReference type="Pfam" id="PF03900"/>
    </source>
</evidence>
<dbReference type="InterPro" id="IPR022417">
    <property type="entry name" value="Porphobilin_deaminase_N"/>
</dbReference>
<evidence type="ECO:0000256" key="10">
    <source>
        <dbReference type="ARBA" id="ARBA00033064"/>
    </source>
</evidence>
<dbReference type="PANTHER" id="PTHR11557">
    <property type="entry name" value="PORPHOBILINOGEN DEAMINASE"/>
    <property type="match status" value="1"/>
</dbReference>
<dbReference type="InterPro" id="IPR022419">
    <property type="entry name" value="Porphobilin_deaminase_cofac_BS"/>
</dbReference>
<keyword evidence="15" id="KW-1185">Reference proteome</keyword>
<evidence type="ECO:0000313" key="14">
    <source>
        <dbReference type="EMBL" id="CCG82385.1"/>
    </source>
</evidence>